<dbReference type="Proteomes" id="UP000184185">
    <property type="component" value="Unassembled WGS sequence"/>
</dbReference>
<dbReference type="OrthoDB" id="9796465at2"/>
<proteinExistence type="predicted"/>
<dbReference type="InterPro" id="IPR014444">
    <property type="entry name" value="PH1575-like"/>
</dbReference>
<organism evidence="3 4">
    <name type="scientific">Pseudobutyrivibrio xylanivorans DSM 14809</name>
    <dbReference type="NCBI Taxonomy" id="1123012"/>
    <lineage>
        <taxon>Bacteria</taxon>
        <taxon>Bacillati</taxon>
        <taxon>Bacillota</taxon>
        <taxon>Clostridia</taxon>
        <taxon>Lachnospirales</taxon>
        <taxon>Lachnospiraceae</taxon>
        <taxon>Pseudobutyrivibrio</taxon>
    </lineage>
</organism>
<protein>
    <recommendedName>
        <fullName evidence="2">Damage-control phosphatase ARMT1-like metal-binding domain-containing protein</fullName>
    </recommendedName>
</protein>
<dbReference type="InterPro" id="IPR036075">
    <property type="entry name" value="ARMT-1-like_metal-bd_sf"/>
</dbReference>
<dbReference type="Pfam" id="PF01937">
    <property type="entry name" value="ARMT1-like_dom"/>
    <property type="match status" value="1"/>
</dbReference>
<evidence type="ECO:0000313" key="4">
    <source>
        <dbReference type="Proteomes" id="UP000184185"/>
    </source>
</evidence>
<sequence length="313" mass="35962">MHKNITFSAVVFNAIIGVYVLLEKFDEDRRIFIGMRVNDSCAKCMYDRQCAKTDNKEYLSEIKKLLDNRPEDITSAELNMEFNRLHEKYIGELPDFKDEKKQFNDLVLSMESDLRKEIEASEDPLATSIIMARIGNYIDFPVLDNVDPDEFLQLFDNTQIRNDEIDVYHSFCKQCAEAKSFLLLTDNCGEIVLDKLMLEQLKKRFPNMELTVMVRGEDVSNDATMEDATYVGIDKVAKVITNGRKMAGTVYELVSDEAREAIDNADVILSKGQANFESFSGDGRHAFYTFLCKCQLFINRFQVPKFTGMLVEE</sequence>
<evidence type="ECO:0000313" key="3">
    <source>
        <dbReference type="EMBL" id="SHI38473.1"/>
    </source>
</evidence>
<name>A0A1M6AQI9_PSEXY</name>
<dbReference type="SUPFAM" id="SSF111321">
    <property type="entry name" value="AF1104-like"/>
    <property type="match status" value="1"/>
</dbReference>
<feature type="transmembrane region" description="Helical" evidence="1">
    <location>
        <begin position="6"/>
        <end position="22"/>
    </location>
</feature>
<dbReference type="Gene3D" id="3.40.50.10880">
    <property type="entry name" value="Uncharacterised protein PF01937, DUF89, domain 3"/>
    <property type="match status" value="1"/>
</dbReference>
<keyword evidence="1" id="KW-1133">Transmembrane helix</keyword>
<dbReference type="PIRSF" id="PIRSF006593">
    <property type="entry name" value="UCP006593"/>
    <property type="match status" value="1"/>
</dbReference>
<dbReference type="Gene3D" id="1.10.285.20">
    <property type="entry name" value="Uncharacterised protein PF01937, DUF89, domain 2"/>
    <property type="match status" value="1"/>
</dbReference>
<feature type="domain" description="Damage-control phosphatase ARMT1-like metal-binding" evidence="2">
    <location>
        <begin position="39"/>
        <end position="302"/>
    </location>
</feature>
<dbReference type="EMBL" id="FQYQ01000001">
    <property type="protein sequence ID" value="SHI38473.1"/>
    <property type="molecule type" value="Genomic_DNA"/>
</dbReference>
<evidence type="ECO:0000259" key="2">
    <source>
        <dbReference type="Pfam" id="PF01937"/>
    </source>
</evidence>
<dbReference type="InterPro" id="IPR002791">
    <property type="entry name" value="ARMT1-like_metal-bd"/>
</dbReference>
<evidence type="ECO:0000256" key="1">
    <source>
        <dbReference type="SAM" id="Phobius"/>
    </source>
</evidence>
<keyword evidence="4" id="KW-1185">Reference proteome</keyword>
<dbReference type="AlphaFoldDB" id="A0A1M6AQI9"/>
<dbReference type="STRING" id="185007.SAMN02910350_00954"/>
<reference evidence="3 4" key="1">
    <citation type="submission" date="2016-11" db="EMBL/GenBank/DDBJ databases">
        <authorList>
            <person name="Jaros S."/>
            <person name="Januszkiewicz K."/>
            <person name="Wedrychowicz H."/>
        </authorList>
    </citation>
    <scope>NUCLEOTIDE SEQUENCE [LARGE SCALE GENOMIC DNA]</scope>
    <source>
        <strain evidence="3 4">DSM 14809</strain>
    </source>
</reference>
<keyword evidence="1" id="KW-0812">Transmembrane</keyword>
<dbReference type="RefSeq" id="WP_083572340.1">
    <property type="nucleotide sequence ID" value="NZ_FQYQ01000001.1"/>
</dbReference>
<gene>
    <name evidence="3" type="ORF">SAMN02745725_00317</name>
</gene>
<accession>A0A1M6AQI9</accession>
<keyword evidence="1" id="KW-0472">Membrane</keyword>